<dbReference type="EMBL" id="CP103300">
    <property type="protein sequence ID" value="UYM16386.1"/>
    <property type="molecule type" value="Genomic_DNA"/>
</dbReference>
<dbReference type="InterPro" id="IPR036770">
    <property type="entry name" value="Ankyrin_rpt-contain_sf"/>
</dbReference>
<proteinExistence type="predicted"/>
<keyword evidence="6" id="KW-1185">Reference proteome</keyword>
<dbReference type="PANTHER" id="PTHR24198:SF165">
    <property type="entry name" value="ANKYRIN REPEAT-CONTAINING PROTEIN-RELATED"/>
    <property type="match status" value="1"/>
</dbReference>
<dbReference type="PROSITE" id="PS50088">
    <property type="entry name" value="ANK_REPEAT"/>
    <property type="match status" value="3"/>
</dbReference>
<feature type="region of interest" description="Disordered" evidence="4">
    <location>
        <begin position="826"/>
        <end position="858"/>
    </location>
</feature>
<dbReference type="Gene3D" id="1.25.40.20">
    <property type="entry name" value="Ankyrin repeat-containing domain"/>
    <property type="match status" value="2"/>
</dbReference>
<evidence type="ECO:0000256" key="4">
    <source>
        <dbReference type="SAM" id="MobiDB-lite"/>
    </source>
</evidence>
<dbReference type="PANTHER" id="PTHR24198">
    <property type="entry name" value="ANKYRIN REPEAT AND PROTEIN KINASE DOMAIN-CONTAINING PROTEIN"/>
    <property type="match status" value="1"/>
</dbReference>
<evidence type="ECO:0000313" key="6">
    <source>
        <dbReference type="Proteomes" id="UP001163255"/>
    </source>
</evidence>
<feature type="repeat" description="ANK" evidence="3">
    <location>
        <begin position="755"/>
        <end position="787"/>
    </location>
</feature>
<evidence type="ECO:0000256" key="3">
    <source>
        <dbReference type="PROSITE-ProRule" id="PRU00023"/>
    </source>
</evidence>
<evidence type="ECO:0000256" key="2">
    <source>
        <dbReference type="ARBA" id="ARBA00023043"/>
    </source>
</evidence>
<dbReference type="Pfam" id="PF12796">
    <property type="entry name" value="Ank_2"/>
    <property type="match status" value="2"/>
</dbReference>
<name>A0ABY6GUC5_9GAMM</name>
<dbReference type="InterPro" id="IPR002110">
    <property type="entry name" value="Ankyrin_rpt"/>
</dbReference>
<feature type="repeat" description="ANK" evidence="3">
    <location>
        <begin position="632"/>
        <end position="664"/>
    </location>
</feature>
<keyword evidence="1" id="KW-0677">Repeat</keyword>
<dbReference type="SMART" id="SM00248">
    <property type="entry name" value="ANK"/>
    <property type="match status" value="9"/>
</dbReference>
<feature type="repeat" description="ANK" evidence="3">
    <location>
        <begin position="602"/>
        <end position="634"/>
    </location>
</feature>
<feature type="compositionally biased region" description="Basic residues" evidence="4">
    <location>
        <begin position="841"/>
        <end position="850"/>
    </location>
</feature>
<sequence>MHVEPPSQHQPSAASSATPSSLAENLLPACLSDKSILDRAVSVADIPDDAGTVVNRLNQKKAELTGIEAGSEGHQSTREMRACLSEIELRKSDYIEYEDKFDNLANNLTVLANHKDFKSLESLDAKNGICYGLGLSHIQSIITGTQNEFAESLRLLSRSSQEGWLYDGTLYDSLWEPIQLALKDYKNYSALKGTQPVPEGKSLFFDLFAQDHPESFKYIQIMARLDSLQLYQVPQNTFMSHSITEQDGIKASAILTPWFLKDTPAEQPSFRATQRWIAMVTPEGLEDILSTLPSGAYLLFIEGHSLSIDVADETVTVFDQNIPLYFLQAKRSEQPSLTLLAKKLHISLSVSIYDTDNSVPVPLGIQRFDKQSVDLQEPNETLKEIMVRNGENITTRPFGHKERQALKLAVYANNPDSVRSLVPSHPSQQQGDQEQPLLITALKNGAGVGVIKALLDAGATLDTSFRSDQILITAAIKGNNPETLRWLSAGKFKFLPTRIPKDNSLLKQALDSNCMAAARTLIQSGLPARHGSPPLDELIHTAILKRAPDIIDTLLSKYDWPYSRFGFLQEAITNPDGDLHGEMLAVLLKHVPEETLNSKDCSGKSPLYEAINAHNFNAIEKLFERGASVTPEGESPLTAAVETGQTHIVKLLLEKGASPDIKHIRAAIAVGDIEMFNSLSNIMDSQRLDSSQLLMDSARYQRIDILKKLIDKVGSDPINSENGRKAFNLAVDYGYSEIVRLFLASDFKVDWHDYLGDSILHRAVKSGHIETVRTILECCAPANEIPEFKRANEKQLTPLDIALQHQSEERYKEIISLLESEGFRPSETARKKSRAALSQRNRLRSTKSGRRPSGFFGF</sequence>
<dbReference type="SUPFAM" id="SSF48403">
    <property type="entry name" value="Ankyrin repeat"/>
    <property type="match status" value="1"/>
</dbReference>
<evidence type="ECO:0000313" key="5">
    <source>
        <dbReference type="EMBL" id="UYM16386.1"/>
    </source>
</evidence>
<organism evidence="5 6">
    <name type="scientific">Endozoicomonas euniceicola</name>
    <dbReference type="NCBI Taxonomy" id="1234143"/>
    <lineage>
        <taxon>Bacteria</taxon>
        <taxon>Pseudomonadati</taxon>
        <taxon>Pseudomonadota</taxon>
        <taxon>Gammaproteobacteria</taxon>
        <taxon>Oceanospirillales</taxon>
        <taxon>Endozoicomonadaceae</taxon>
        <taxon>Endozoicomonas</taxon>
    </lineage>
</organism>
<evidence type="ECO:0000256" key="1">
    <source>
        <dbReference type="ARBA" id="ARBA00022737"/>
    </source>
</evidence>
<dbReference type="Proteomes" id="UP001163255">
    <property type="component" value="Chromosome"/>
</dbReference>
<reference evidence="5" key="1">
    <citation type="submission" date="2022-10" db="EMBL/GenBank/DDBJ databases">
        <title>Completed Genome Sequence of two octocoral isolated bacterium, Endozoicomonas euniceicola EF212T and Endozoicomonas gorgoniicola PS125T.</title>
        <authorList>
            <person name="Chiou Y.-J."/>
            <person name="Chen Y.-H."/>
        </authorList>
    </citation>
    <scope>NUCLEOTIDE SEQUENCE</scope>
    <source>
        <strain evidence="5">EF212</strain>
    </source>
</reference>
<protein>
    <submittedName>
        <fullName evidence="5">Ankyrin repeat domain-containing protein</fullName>
    </submittedName>
</protein>
<keyword evidence="2 3" id="KW-0040">ANK repeat</keyword>
<dbReference type="PROSITE" id="PS50297">
    <property type="entry name" value="ANK_REP_REGION"/>
    <property type="match status" value="2"/>
</dbReference>
<dbReference type="RefSeq" id="WP_262598681.1">
    <property type="nucleotide sequence ID" value="NZ_CP103300.1"/>
</dbReference>
<accession>A0ABY6GUC5</accession>
<gene>
    <name evidence="5" type="ORF">NX720_00155</name>
</gene>